<dbReference type="AlphaFoldDB" id="A0A9P7ZNQ4"/>
<organism evidence="5 6">
    <name type="scientific">Emericellopsis atlantica</name>
    <dbReference type="NCBI Taxonomy" id="2614577"/>
    <lineage>
        <taxon>Eukaryota</taxon>
        <taxon>Fungi</taxon>
        <taxon>Dikarya</taxon>
        <taxon>Ascomycota</taxon>
        <taxon>Pezizomycotina</taxon>
        <taxon>Sordariomycetes</taxon>
        <taxon>Hypocreomycetidae</taxon>
        <taxon>Hypocreales</taxon>
        <taxon>Bionectriaceae</taxon>
        <taxon>Emericellopsis</taxon>
    </lineage>
</organism>
<feature type="transmembrane region" description="Helical" evidence="4">
    <location>
        <begin position="353"/>
        <end position="377"/>
    </location>
</feature>
<feature type="transmembrane region" description="Helical" evidence="4">
    <location>
        <begin position="218"/>
        <end position="239"/>
    </location>
</feature>
<dbReference type="EMBL" id="MU251251">
    <property type="protein sequence ID" value="KAG9255296.1"/>
    <property type="molecule type" value="Genomic_DNA"/>
</dbReference>
<dbReference type="PANTHER" id="PTHR11360">
    <property type="entry name" value="MONOCARBOXYLATE TRANSPORTER"/>
    <property type="match status" value="1"/>
</dbReference>
<dbReference type="GeneID" id="70290856"/>
<evidence type="ECO:0000256" key="2">
    <source>
        <dbReference type="ARBA" id="ARBA00006727"/>
    </source>
</evidence>
<protein>
    <submittedName>
        <fullName evidence="5">Major facilitator superfamily domain-containing protein</fullName>
    </submittedName>
</protein>
<proteinExistence type="inferred from homology"/>
<comment type="similarity">
    <text evidence="2">Belongs to the major facilitator superfamily. Monocarboxylate porter (TC 2.A.1.13) family.</text>
</comment>
<feature type="transmembrane region" description="Helical" evidence="4">
    <location>
        <begin position="327"/>
        <end position="347"/>
    </location>
</feature>
<feature type="transmembrane region" description="Helical" evidence="4">
    <location>
        <begin position="60"/>
        <end position="80"/>
    </location>
</feature>
<comment type="caution">
    <text evidence="5">The sequence shown here is derived from an EMBL/GenBank/DDBJ whole genome shotgun (WGS) entry which is preliminary data.</text>
</comment>
<dbReference type="RefSeq" id="XP_046119220.1">
    <property type="nucleotide sequence ID" value="XM_046259953.1"/>
</dbReference>
<dbReference type="GO" id="GO:0022857">
    <property type="term" value="F:transmembrane transporter activity"/>
    <property type="evidence" value="ECO:0007669"/>
    <property type="project" value="InterPro"/>
</dbReference>
<keyword evidence="4" id="KW-0812">Transmembrane</keyword>
<evidence type="ECO:0000256" key="3">
    <source>
        <dbReference type="SAM" id="MobiDB-lite"/>
    </source>
</evidence>
<evidence type="ECO:0000313" key="6">
    <source>
        <dbReference type="Proteomes" id="UP000887229"/>
    </source>
</evidence>
<evidence type="ECO:0000256" key="1">
    <source>
        <dbReference type="ARBA" id="ARBA00004141"/>
    </source>
</evidence>
<dbReference type="GO" id="GO:0016020">
    <property type="term" value="C:membrane"/>
    <property type="evidence" value="ECO:0007669"/>
    <property type="project" value="UniProtKB-SubCell"/>
</dbReference>
<evidence type="ECO:0000313" key="5">
    <source>
        <dbReference type="EMBL" id="KAG9255296.1"/>
    </source>
</evidence>
<dbReference type="Gene3D" id="1.20.1250.20">
    <property type="entry name" value="MFS general substrate transporter like domains"/>
    <property type="match status" value="2"/>
</dbReference>
<evidence type="ECO:0000256" key="4">
    <source>
        <dbReference type="SAM" id="Phobius"/>
    </source>
</evidence>
<feature type="transmembrane region" description="Helical" evidence="4">
    <location>
        <begin position="155"/>
        <end position="175"/>
    </location>
</feature>
<feature type="transmembrane region" description="Helical" evidence="4">
    <location>
        <begin position="187"/>
        <end position="212"/>
    </location>
</feature>
<dbReference type="InterPro" id="IPR036259">
    <property type="entry name" value="MFS_trans_sf"/>
</dbReference>
<keyword evidence="6" id="KW-1185">Reference proteome</keyword>
<feature type="compositionally biased region" description="Basic and acidic residues" evidence="3">
    <location>
        <begin position="1"/>
        <end position="17"/>
    </location>
</feature>
<dbReference type="InterPro" id="IPR050327">
    <property type="entry name" value="Proton-linked_MCT"/>
</dbReference>
<gene>
    <name evidence="5" type="ORF">F5Z01DRAFT_46603</name>
</gene>
<name>A0A9P7ZNQ4_9HYPO</name>
<dbReference type="Proteomes" id="UP000887229">
    <property type="component" value="Unassembled WGS sequence"/>
</dbReference>
<feature type="region of interest" description="Disordered" evidence="3">
    <location>
        <begin position="1"/>
        <end position="54"/>
    </location>
</feature>
<dbReference type="Pfam" id="PF07690">
    <property type="entry name" value="MFS_1"/>
    <property type="match status" value="1"/>
</dbReference>
<keyword evidence="4" id="KW-0472">Membrane</keyword>
<feature type="transmembrane region" description="Helical" evidence="4">
    <location>
        <begin position="100"/>
        <end position="120"/>
    </location>
</feature>
<dbReference type="SUPFAM" id="SSF103473">
    <property type="entry name" value="MFS general substrate transporter"/>
    <property type="match status" value="1"/>
</dbReference>
<accession>A0A9P7ZNQ4</accession>
<feature type="transmembrane region" description="Helical" evidence="4">
    <location>
        <begin position="300"/>
        <end position="320"/>
    </location>
</feature>
<keyword evidence="4" id="KW-1133">Transmembrane helix</keyword>
<feature type="transmembrane region" description="Helical" evidence="4">
    <location>
        <begin position="260"/>
        <end position="280"/>
    </location>
</feature>
<feature type="transmembrane region" description="Helical" evidence="4">
    <location>
        <begin position="423"/>
        <end position="442"/>
    </location>
</feature>
<dbReference type="PANTHER" id="PTHR11360:SF130">
    <property type="entry name" value="MAJOR FACILITATOR SUPERFAMILY (MFS) PROFILE DOMAIN-CONTAINING PROTEIN-RELATED"/>
    <property type="match status" value="1"/>
</dbReference>
<comment type="subcellular location">
    <subcellularLocation>
        <location evidence="1">Membrane</location>
        <topology evidence="1">Multi-pass membrane protein</topology>
    </subcellularLocation>
</comment>
<feature type="transmembrane region" description="Helical" evidence="4">
    <location>
        <begin position="132"/>
        <end position="149"/>
    </location>
</feature>
<feature type="transmembrane region" description="Helical" evidence="4">
    <location>
        <begin position="389"/>
        <end position="411"/>
    </location>
</feature>
<dbReference type="InterPro" id="IPR011701">
    <property type="entry name" value="MFS"/>
</dbReference>
<sequence length="452" mass="48720">MTLEHDLHRGDLEKGHGGNDTTQENPTQPPNYPLPERTISGATAPVPPDADDWDPPDGGLLAWSQVIAALFMNMVVWGYPASFGVFQLYYVETLGLPQTQVPWIGSVQVFLAFAMCTVSGRLTDAGWAKETALVGSFFAVFGTFMTSLGRTWWHFFLAQGICTGIGLGLAFMPCATVVSTYFKRHRAFALALAATGSSWGSLMFPSIVQYLIPPIGFAWAVRCAAFVALTICAVANLLLKPRIAPRKSGPMIEWEAFREPAYMFFALGGVLYLYMLYFAYFYVNSFARDIIGFSQTDSVTVLLILNGIGIAARPLAGYLADRFFGPIHMFLGMLCAIGIALFAWIAVTTRTEMYVFGAFYGFVTGAGQGCYVGALASLTKDPQKMGTRFGMVSTMTAFAVLAGPPTGGALIERMDGSYVGAQVWGGSVAVAAAVSVLGSRLATTGFKFKVKI</sequence>
<dbReference type="OrthoDB" id="2213137at2759"/>
<reference evidence="5" key="1">
    <citation type="journal article" date="2021" name="IMA Fungus">
        <title>Genomic characterization of three marine fungi, including Emericellopsis atlantica sp. nov. with signatures of a generalist lifestyle and marine biomass degradation.</title>
        <authorList>
            <person name="Hagestad O.C."/>
            <person name="Hou L."/>
            <person name="Andersen J.H."/>
            <person name="Hansen E.H."/>
            <person name="Altermark B."/>
            <person name="Li C."/>
            <person name="Kuhnert E."/>
            <person name="Cox R.J."/>
            <person name="Crous P.W."/>
            <person name="Spatafora J.W."/>
            <person name="Lail K."/>
            <person name="Amirebrahimi M."/>
            <person name="Lipzen A."/>
            <person name="Pangilinan J."/>
            <person name="Andreopoulos W."/>
            <person name="Hayes R.D."/>
            <person name="Ng V."/>
            <person name="Grigoriev I.V."/>
            <person name="Jackson S.A."/>
            <person name="Sutton T.D.S."/>
            <person name="Dobson A.D.W."/>
            <person name="Rama T."/>
        </authorList>
    </citation>
    <scope>NUCLEOTIDE SEQUENCE</scope>
    <source>
        <strain evidence="5">TS7</strain>
    </source>
</reference>